<dbReference type="RefSeq" id="WP_117699618.1">
    <property type="nucleotide sequence ID" value="NZ_JAKKXI010000009.1"/>
</dbReference>
<name>A0A3E4JUF7_PHOVU</name>
<comment type="function">
    <text evidence="7">Catalyzes the removal of dipeptides from the N-terminus of oligopeptides.</text>
</comment>
<dbReference type="Pfam" id="PF10459">
    <property type="entry name" value="Peptidase_S46"/>
    <property type="match status" value="1"/>
</dbReference>
<dbReference type="InterPro" id="IPR019500">
    <property type="entry name" value="Pep_S46"/>
</dbReference>
<accession>A0A3E4JUF7</accession>
<keyword evidence="3 7" id="KW-0645">Protease</keyword>
<organism evidence="8 9">
    <name type="scientific">Phocaeicola vulgatus</name>
    <name type="common">Bacteroides vulgatus</name>
    <dbReference type="NCBI Taxonomy" id="821"/>
    <lineage>
        <taxon>Bacteria</taxon>
        <taxon>Pseudomonadati</taxon>
        <taxon>Bacteroidota</taxon>
        <taxon>Bacteroidia</taxon>
        <taxon>Bacteroidales</taxon>
        <taxon>Bacteroidaceae</taxon>
        <taxon>Phocaeicola</taxon>
    </lineage>
</organism>
<dbReference type="GO" id="GO:0043171">
    <property type="term" value="P:peptide catabolic process"/>
    <property type="evidence" value="ECO:0007669"/>
    <property type="project" value="UniProtKB-UniRule"/>
</dbReference>
<proteinExistence type="inferred from homology"/>
<dbReference type="InterPro" id="IPR009003">
    <property type="entry name" value="Peptidase_S1_PA"/>
</dbReference>
<keyword evidence="2 7" id="KW-0031">Aminopeptidase</keyword>
<sequence length="709" mass="80242">MKKLLLLLSFLPLCIWGNEGMWLPCCLSKQTQQVMKEMGLELSSEQLYNPGGKALANAVVSFGGFCSGVVVSPDGLVFTNHHCGYDAIQQHSSVEHDYLRDGFVADSLSKELPNPDLFVSFLIRTEDVTERVLQAIPVGTKENDRALIVDSISTLLVQEAVANDTLLRAEITPFYGGNEFYLSVYKDYYDVRLVFAPPSSVGKFGGDTDNWVWPRHTGDFSVFRIYADQNNQPAAYSLENVPYHPDYFAPVSLGGYEQGSFCMTMGYPGSTSRYLSSFGIDERINTDNAAMINVRTIKQAIWKNAMEKSDDIRIKYASKYAQSSNYWKNSIGMNQAVKELKVIEKKQALERQLQEWILRREPDKRSKYARVLTELELNYRNRRNAARAMAYFGETFANGPELITAALAVLNFDFEAEESDLERNMRQLLEIYANMDISVDKQVFVAMLKEYAAEVGKEFLPDVYPLIEKDFKGDYQAYVDDLYARSSLKTPHGFEQVVKGDTTYVLFDDPAASFAIDMLVKFYEFNQSVEEASMNIEKNERLLNEAMREMEADRVFYPDANSTMRLSFGMVGGYSPKDAIEYSYFTTTKGIFDKIRQYKGDSDFDVLPSVVECLRRKDFGRYATGDGNMNVCFISDNDITGGNSGSGMFNGKGELIGLAFDGNWEAMSGDIVFEPNLQRCIGVDIRYVLYMIEKYGKASRLIDELKLTD</sequence>
<comment type="similarity">
    <text evidence="1 7">Belongs to the peptidase S46 family.</text>
</comment>
<keyword evidence="5 7" id="KW-0378">Hydrolase</keyword>
<dbReference type="GO" id="GO:0070009">
    <property type="term" value="F:serine-type aminopeptidase activity"/>
    <property type="evidence" value="ECO:0007669"/>
    <property type="project" value="UniProtKB-UniRule"/>
</dbReference>
<evidence type="ECO:0000313" key="8">
    <source>
        <dbReference type="EMBL" id="RGJ90946.1"/>
    </source>
</evidence>
<dbReference type="EC" id="3.4.14.-" evidence="7"/>
<evidence type="ECO:0000256" key="4">
    <source>
        <dbReference type="ARBA" id="ARBA00022729"/>
    </source>
</evidence>
<keyword evidence="4" id="KW-0732">Signal</keyword>
<evidence type="ECO:0000256" key="7">
    <source>
        <dbReference type="RuleBase" id="RU366067"/>
    </source>
</evidence>
<comment type="caution">
    <text evidence="8">The sequence shown here is derived from an EMBL/GenBank/DDBJ whole genome shotgun (WGS) entry which is preliminary data.</text>
</comment>
<dbReference type="SUPFAM" id="SSF50494">
    <property type="entry name" value="Trypsin-like serine proteases"/>
    <property type="match status" value="1"/>
</dbReference>
<dbReference type="Proteomes" id="UP000260640">
    <property type="component" value="Unassembled WGS sequence"/>
</dbReference>
<gene>
    <name evidence="8" type="ORF">DXD46_04530</name>
</gene>
<evidence type="ECO:0000256" key="1">
    <source>
        <dbReference type="ARBA" id="ARBA00010491"/>
    </source>
</evidence>
<reference evidence="8 9" key="1">
    <citation type="submission" date="2018-08" db="EMBL/GenBank/DDBJ databases">
        <title>A genome reference for cultivated species of the human gut microbiota.</title>
        <authorList>
            <person name="Zou Y."/>
            <person name="Xue W."/>
            <person name="Luo G."/>
        </authorList>
    </citation>
    <scope>NUCLEOTIDE SEQUENCE [LARGE SCALE GENOMIC DNA]</scope>
    <source>
        <strain evidence="8 9">TM05-16</strain>
    </source>
</reference>
<evidence type="ECO:0000256" key="3">
    <source>
        <dbReference type="ARBA" id="ARBA00022670"/>
    </source>
</evidence>
<evidence type="ECO:0000256" key="5">
    <source>
        <dbReference type="ARBA" id="ARBA00022801"/>
    </source>
</evidence>
<dbReference type="PANTHER" id="PTHR38469">
    <property type="entry name" value="PERIPLASMIC PEPTIDASE SUBFAMILY S1B"/>
    <property type="match status" value="1"/>
</dbReference>
<evidence type="ECO:0000313" key="9">
    <source>
        <dbReference type="Proteomes" id="UP000260640"/>
    </source>
</evidence>
<dbReference type="GO" id="GO:0006508">
    <property type="term" value="P:proteolysis"/>
    <property type="evidence" value="ECO:0007669"/>
    <property type="project" value="UniProtKB-KW"/>
</dbReference>
<keyword evidence="6 7" id="KW-0720">Serine protease</keyword>
<dbReference type="Gene3D" id="2.40.10.10">
    <property type="entry name" value="Trypsin-like serine proteases"/>
    <property type="match status" value="1"/>
</dbReference>
<dbReference type="GO" id="GO:0008239">
    <property type="term" value="F:dipeptidyl-peptidase activity"/>
    <property type="evidence" value="ECO:0007669"/>
    <property type="project" value="UniProtKB-UniRule"/>
</dbReference>
<evidence type="ECO:0000256" key="2">
    <source>
        <dbReference type="ARBA" id="ARBA00022438"/>
    </source>
</evidence>
<dbReference type="AlphaFoldDB" id="A0A3E4JUF7"/>
<dbReference type="EMBL" id="QSPP01000007">
    <property type="protein sequence ID" value="RGJ90946.1"/>
    <property type="molecule type" value="Genomic_DNA"/>
</dbReference>
<dbReference type="PANTHER" id="PTHR38469:SF1">
    <property type="entry name" value="PERIPLASMIC PEPTIDASE SUBFAMILY S1B"/>
    <property type="match status" value="1"/>
</dbReference>
<dbReference type="InterPro" id="IPR043504">
    <property type="entry name" value="Peptidase_S1_PA_chymotrypsin"/>
</dbReference>
<evidence type="ECO:0000256" key="6">
    <source>
        <dbReference type="ARBA" id="ARBA00022825"/>
    </source>
</evidence>
<protein>
    <recommendedName>
        <fullName evidence="7">Dipeptidyl-peptidase</fullName>
        <ecNumber evidence="7">3.4.14.-</ecNumber>
    </recommendedName>
</protein>